<keyword evidence="4" id="KW-1185">Reference proteome</keyword>
<proteinExistence type="inferred from homology"/>
<dbReference type="Gene3D" id="3.40.50.720">
    <property type="entry name" value="NAD(P)-binding Rossmann-like Domain"/>
    <property type="match status" value="1"/>
</dbReference>
<dbReference type="OrthoDB" id="7301144at2"/>
<dbReference type="InterPro" id="IPR050259">
    <property type="entry name" value="SDR"/>
</dbReference>
<organism evidence="3 4">
    <name type="scientific">Eoetvoesiella caeni</name>
    <dbReference type="NCBI Taxonomy" id="645616"/>
    <lineage>
        <taxon>Bacteria</taxon>
        <taxon>Pseudomonadati</taxon>
        <taxon>Pseudomonadota</taxon>
        <taxon>Betaproteobacteria</taxon>
        <taxon>Burkholderiales</taxon>
        <taxon>Alcaligenaceae</taxon>
        <taxon>Eoetvoesiella</taxon>
    </lineage>
</organism>
<dbReference type="PRINTS" id="PR00081">
    <property type="entry name" value="GDHRDH"/>
</dbReference>
<dbReference type="InterPro" id="IPR036291">
    <property type="entry name" value="NAD(P)-bd_dom_sf"/>
</dbReference>
<comment type="similarity">
    <text evidence="1">Belongs to the short-chain dehydrogenases/reductases (SDR) family.</text>
</comment>
<reference evidence="3 4" key="1">
    <citation type="submission" date="2018-06" db="EMBL/GenBank/DDBJ databases">
        <title>Genomic Encyclopedia of Type Strains, Phase IV (KMG-IV): sequencing the most valuable type-strain genomes for metagenomic binning, comparative biology and taxonomic classification.</title>
        <authorList>
            <person name="Goeker M."/>
        </authorList>
    </citation>
    <scope>NUCLEOTIDE SEQUENCE [LARGE SCALE GENOMIC DNA]</scope>
    <source>
        <strain evidence="3 4">DSM 25520</strain>
    </source>
</reference>
<dbReference type="GO" id="GO:0032787">
    <property type="term" value="P:monocarboxylic acid metabolic process"/>
    <property type="evidence" value="ECO:0007669"/>
    <property type="project" value="UniProtKB-ARBA"/>
</dbReference>
<evidence type="ECO:0000313" key="4">
    <source>
        <dbReference type="Proteomes" id="UP000253628"/>
    </source>
</evidence>
<gene>
    <name evidence="3" type="ORF">DFR37_11753</name>
</gene>
<dbReference type="PANTHER" id="PTHR42879:SF2">
    <property type="entry name" value="3-OXOACYL-[ACYL-CARRIER-PROTEIN] REDUCTASE FABG"/>
    <property type="match status" value="1"/>
</dbReference>
<evidence type="ECO:0000313" key="3">
    <source>
        <dbReference type="EMBL" id="RBP35449.1"/>
    </source>
</evidence>
<dbReference type="InterPro" id="IPR057326">
    <property type="entry name" value="KR_dom"/>
</dbReference>
<dbReference type="Pfam" id="PF13561">
    <property type="entry name" value="adh_short_C2"/>
    <property type="match status" value="1"/>
</dbReference>
<name>A0A366H0S2_9BURK</name>
<dbReference type="SUPFAM" id="SSF51735">
    <property type="entry name" value="NAD(P)-binding Rossmann-fold domains"/>
    <property type="match status" value="1"/>
</dbReference>
<dbReference type="EMBL" id="QNRQ01000017">
    <property type="protein sequence ID" value="RBP35449.1"/>
    <property type="molecule type" value="Genomic_DNA"/>
</dbReference>
<evidence type="ECO:0000256" key="1">
    <source>
        <dbReference type="ARBA" id="ARBA00006484"/>
    </source>
</evidence>
<comment type="caution">
    <text evidence="3">The sequence shown here is derived from an EMBL/GenBank/DDBJ whole genome shotgun (WGS) entry which is preliminary data.</text>
</comment>
<sequence>MHLENQVAIVTGGARGIGLETAKKFASLGAHAVIWDLDEAGARNSVAAIEQAGGKASSYVVDLTDDKAVNQATAQVMNNLGRIDILVNNAGYYPHATLEATSVDMWRKIMAVNLDSAFFCSQAVFPHMKKAGYGRVVNFSSAVVYEGIPGVSAYASTKAALLGFTRVLATEGGEFGITANCVAPGLIETEGVLEAIEDLFETVIQVQAIKRRGKPADIAEAIAFLAGPAAGFITGQNLGINGGSSYL</sequence>
<dbReference type="FunFam" id="3.40.50.720:FF:000084">
    <property type="entry name" value="Short-chain dehydrogenase reductase"/>
    <property type="match status" value="1"/>
</dbReference>
<dbReference type="InterPro" id="IPR020904">
    <property type="entry name" value="Sc_DH/Rdtase_CS"/>
</dbReference>
<dbReference type="NCBIfam" id="NF009466">
    <property type="entry name" value="PRK12826.1-2"/>
    <property type="match status" value="1"/>
</dbReference>
<dbReference type="AlphaFoldDB" id="A0A366H0S2"/>
<dbReference type="PRINTS" id="PR00080">
    <property type="entry name" value="SDRFAMILY"/>
</dbReference>
<protein>
    <submittedName>
        <fullName evidence="3">3-oxoacyl-[acyl-carrier protein] reductase</fullName>
    </submittedName>
</protein>
<evidence type="ECO:0000259" key="2">
    <source>
        <dbReference type="SMART" id="SM00822"/>
    </source>
</evidence>
<feature type="domain" description="Ketoreductase" evidence="2">
    <location>
        <begin position="6"/>
        <end position="185"/>
    </location>
</feature>
<dbReference type="InterPro" id="IPR002347">
    <property type="entry name" value="SDR_fam"/>
</dbReference>
<dbReference type="Proteomes" id="UP000253628">
    <property type="component" value="Unassembled WGS sequence"/>
</dbReference>
<dbReference type="PROSITE" id="PS00061">
    <property type="entry name" value="ADH_SHORT"/>
    <property type="match status" value="1"/>
</dbReference>
<dbReference type="RefSeq" id="WP_113935031.1">
    <property type="nucleotide sequence ID" value="NZ_JACCEU010000013.1"/>
</dbReference>
<dbReference type="SMART" id="SM00822">
    <property type="entry name" value="PKS_KR"/>
    <property type="match status" value="1"/>
</dbReference>
<dbReference type="PANTHER" id="PTHR42879">
    <property type="entry name" value="3-OXOACYL-(ACYL-CARRIER-PROTEIN) REDUCTASE"/>
    <property type="match status" value="1"/>
</dbReference>
<accession>A0A366H0S2</accession>